<keyword evidence="9" id="KW-1185">Reference proteome</keyword>
<dbReference type="Gene3D" id="3.40.50.1820">
    <property type="entry name" value="alpha/beta hydrolase"/>
    <property type="match status" value="1"/>
</dbReference>
<dbReference type="GO" id="GO:0018786">
    <property type="term" value="F:haloalkane dehalogenase activity"/>
    <property type="evidence" value="ECO:0007669"/>
    <property type="project" value="UniProtKB-UniRule"/>
</dbReference>
<evidence type="ECO:0000256" key="4">
    <source>
        <dbReference type="ARBA" id="ARBA00012065"/>
    </source>
</evidence>
<evidence type="ECO:0000256" key="2">
    <source>
        <dbReference type="ARBA" id="ARBA00008794"/>
    </source>
</evidence>
<dbReference type="AlphaFoldDB" id="A0A1E3SAM2"/>
<evidence type="ECO:0000259" key="7">
    <source>
        <dbReference type="Pfam" id="PF00561"/>
    </source>
</evidence>
<feature type="active site" description="Proton donor" evidence="6">
    <location>
        <position position="250"/>
    </location>
</feature>
<comment type="subunit">
    <text evidence="3 6">Monomer.</text>
</comment>
<dbReference type="NCBIfam" id="NF002043">
    <property type="entry name" value="PRK00870.1"/>
    <property type="match status" value="1"/>
</dbReference>
<gene>
    <name evidence="6" type="primary">dhmA</name>
    <name evidence="8" type="ORF">BST27_00490</name>
</gene>
<evidence type="ECO:0000256" key="3">
    <source>
        <dbReference type="ARBA" id="ARBA00011245"/>
    </source>
</evidence>
<dbReference type="Proteomes" id="UP000192739">
    <property type="component" value="Unassembled WGS sequence"/>
</dbReference>
<evidence type="ECO:0000256" key="6">
    <source>
        <dbReference type="HAMAP-Rule" id="MF_01230"/>
    </source>
</evidence>
<dbReference type="PANTHER" id="PTHR42977">
    <property type="entry name" value="HYDROLASE-RELATED"/>
    <property type="match status" value="1"/>
</dbReference>
<dbReference type="HAMAP" id="MF_01230">
    <property type="entry name" value="Haloalk_dehal_type1"/>
    <property type="match status" value="1"/>
</dbReference>
<comment type="function">
    <text evidence="6">Catalyzes hydrolytic cleavage of carbon-halogen bonds in halogenated aliphatic compounds, leading to the formation of the corresponding primary alcohols, halide ions and protons.</text>
</comment>
<dbReference type="InterPro" id="IPR051340">
    <property type="entry name" value="Haloalkane_dehalogenase"/>
</dbReference>
<dbReference type="EC" id="3.8.1.5" evidence="4 6"/>
<dbReference type="PANTHER" id="PTHR42977:SF3">
    <property type="entry name" value="AB HYDROLASE-1 DOMAIN-CONTAINING PROTEIN"/>
    <property type="match status" value="1"/>
</dbReference>
<dbReference type="PRINTS" id="PR00111">
    <property type="entry name" value="ABHYDROLASE"/>
</dbReference>
<comment type="catalytic activity">
    <reaction evidence="1 6">
        <text>1-haloalkane + H2O = a halide anion + a primary alcohol + H(+)</text>
        <dbReference type="Rhea" id="RHEA:19081"/>
        <dbReference type="ChEBI" id="CHEBI:15377"/>
        <dbReference type="ChEBI" id="CHEBI:15378"/>
        <dbReference type="ChEBI" id="CHEBI:15734"/>
        <dbReference type="ChEBI" id="CHEBI:16042"/>
        <dbReference type="ChEBI" id="CHEBI:18060"/>
        <dbReference type="EC" id="3.8.1.5"/>
    </reaction>
</comment>
<sequence length="298" mass="33381">MDVLRTPDSRFENLVGYPFAPHYVDVTASDTPPLRMHYVDEGPADGRPVVLLHGEPTWSYLYRTMIPPLADGGYRVLAPDLIGFGRSDKPTRVEDYTYLRHVEWVTSWFDRLDLNDVTLVVQDWGSLIGLRVAAEQGHRFARLVVANGFLPTAERPTPPAFYIWRTFARFSPIFNAGRIVATGTVREVPAEVRAGYNAPFPDKRYQAGARIFPQLVPTSPDDPAVPANRAAWEALGRWEKPVLAIFGRRDPILGKADRPLIQHIPGAAGQPHARINASHFIQEDSGPELAERILAWQT</sequence>
<evidence type="ECO:0000313" key="8">
    <source>
        <dbReference type="EMBL" id="ORB10684.1"/>
    </source>
</evidence>
<keyword evidence="5 6" id="KW-0378">Hydrolase</keyword>
<organism evidence="8 9">
    <name type="scientific">Mycobacterium intermedium</name>
    <dbReference type="NCBI Taxonomy" id="28445"/>
    <lineage>
        <taxon>Bacteria</taxon>
        <taxon>Bacillati</taxon>
        <taxon>Actinomycetota</taxon>
        <taxon>Actinomycetes</taxon>
        <taxon>Mycobacteriales</taxon>
        <taxon>Mycobacteriaceae</taxon>
        <taxon>Mycobacterium</taxon>
        <taxon>Mycobacterium simiae complex</taxon>
    </lineage>
</organism>
<feature type="active site" description="Nucleophile" evidence="6">
    <location>
        <position position="123"/>
    </location>
</feature>
<dbReference type="SUPFAM" id="SSF53474">
    <property type="entry name" value="alpha/beta-Hydrolases"/>
    <property type="match status" value="1"/>
</dbReference>
<evidence type="ECO:0000256" key="5">
    <source>
        <dbReference type="ARBA" id="ARBA00022801"/>
    </source>
</evidence>
<dbReference type="EMBL" id="MVHT01000001">
    <property type="protein sequence ID" value="ORB10684.1"/>
    <property type="molecule type" value="Genomic_DNA"/>
</dbReference>
<name>A0A1E3SAM2_MYCIE</name>
<dbReference type="InterPro" id="IPR000073">
    <property type="entry name" value="AB_hydrolase_1"/>
</dbReference>
<dbReference type="OrthoDB" id="5431692at2"/>
<protein>
    <recommendedName>
        <fullName evidence="4 6">Haloalkane dehalogenase</fullName>
        <ecNumber evidence="4 6">3.8.1.5</ecNumber>
    </recommendedName>
</protein>
<dbReference type="InterPro" id="IPR029058">
    <property type="entry name" value="AB_hydrolase_fold"/>
</dbReference>
<dbReference type="RefSeq" id="WP_069420640.1">
    <property type="nucleotide sequence ID" value="NZ_CBCRZH010000003.1"/>
</dbReference>
<evidence type="ECO:0000313" key="9">
    <source>
        <dbReference type="Proteomes" id="UP000192739"/>
    </source>
</evidence>
<comment type="caution">
    <text evidence="8">The sequence shown here is derived from an EMBL/GenBank/DDBJ whole genome shotgun (WGS) entry which is preliminary data.</text>
</comment>
<reference evidence="8 9" key="1">
    <citation type="submission" date="2017-02" db="EMBL/GenBank/DDBJ databases">
        <title>The new phylogeny of genus Mycobacterium.</title>
        <authorList>
            <person name="Tortoli E."/>
            <person name="Trovato A."/>
            <person name="Cirillo D.M."/>
        </authorList>
    </citation>
    <scope>NUCLEOTIDE SEQUENCE [LARGE SCALE GENOMIC DNA]</scope>
    <source>
        <strain evidence="8 9">DSM 44049</strain>
    </source>
</reference>
<dbReference type="PRINTS" id="PR00412">
    <property type="entry name" value="EPOXHYDRLASE"/>
</dbReference>
<dbReference type="Pfam" id="PF00561">
    <property type="entry name" value="Abhydrolase_1"/>
    <property type="match status" value="1"/>
</dbReference>
<evidence type="ECO:0000256" key="1">
    <source>
        <dbReference type="ARBA" id="ARBA00001644"/>
    </source>
</evidence>
<feature type="active site" description="Proton acceptor" evidence="6">
    <location>
        <position position="279"/>
    </location>
</feature>
<dbReference type="STRING" id="28445.BHQ20_18555"/>
<accession>A0A1E3SAM2</accession>
<comment type="similarity">
    <text evidence="2 6">Belongs to the haloalkane dehalogenase family. Type 1 subfamily.</text>
</comment>
<feature type="domain" description="AB hydrolase-1" evidence="7">
    <location>
        <begin position="48"/>
        <end position="284"/>
    </location>
</feature>
<dbReference type="InterPro" id="IPR023489">
    <property type="entry name" value="Haloalkane_dehalogenase_1"/>
</dbReference>
<dbReference type="InterPro" id="IPR000639">
    <property type="entry name" value="Epox_hydrolase-like"/>
</dbReference>
<dbReference type="GO" id="GO:0004301">
    <property type="term" value="F:epoxide hydrolase activity"/>
    <property type="evidence" value="ECO:0007669"/>
    <property type="project" value="TreeGrafter"/>
</dbReference>
<proteinExistence type="inferred from homology"/>